<dbReference type="STRING" id="1447883.A0A2B7XDZ0"/>
<protein>
    <recommendedName>
        <fullName evidence="3">BTB domain-containing protein</fullName>
    </recommendedName>
</protein>
<evidence type="ECO:0000313" key="1">
    <source>
        <dbReference type="EMBL" id="PGH06952.1"/>
    </source>
</evidence>
<dbReference type="AlphaFoldDB" id="A0A2B7XDZ0"/>
<keyword evidence="2" id="KW-1185">Reference proteome</keyword>
<evidence type="ECO:0000313" key="2">
    <source>
        <dbReference type="Proteomes" id="UP000224634"/>
    </source>
</evidence>
<gene>
    <name evidence="1" type="ORF">AJ80_08084</name>
</gene>
<dbReference type="Proteomes" id="UP000224634">
    <property type="component" value="Unassembled WGS sequence"/>
</dbReference>
<accession>A0A2B7XDZ0</accession>
<organism evidence="1 2">
    <name type="scientific">Polytolypa hystricis (strain UAMH7299)</name>
    <dbReference type="NCBI Taxonomy" id="1447883"/>
    <lineage>
        <taxon>Eukaryota</taxon>
        <taxon>Fungi</taxon>
        <taxon>Dikarya</taxon>
        <taxon>Ascomycota</taxon>
        <taxon>Pezizomycotina</taxon>
        <taxon>Eurotiomycetes</taxon>
        <taxon>Eurotiomycetidae</taxon>
        <taxon>Onygenales</taxon>
        <taxon>Onygenales incertae sedis</taxon>
        <taxon>Polytolypa</taxon>
    </lineage>
</organism>
<evidence type="ECO:0008006" key="3">
    <source>
        <dbReference type="Google" id="ProtNLM"/>
    </source>
</evidence>
<reference evidence="1 2" key="1">
    <citation type="submission" date="2017-10" db="EMBL/GenBank/DDBJ databases">
        <title>Comparative genomics in systemic dimorphic fungi from Ajellomycetaceae.</title>
        <authorList>
            <person name="Munoz J.F."/>
            <person name="Mcewen J.G."/>
            <person name="Clay O.K."/>
            <person name="Cuomo C.A."/>
        </authorList>
    </citation>
    <scope>NUCLEOTIDE SEQUENCE [LARGE SCALE GENOMIC DNA]</scope>
    <source>
        <strain evidence="1 2">UAMH7299</strain>
    </source>
</reference>
<dbReference type="EMBL" id="PDNA01000174">
    <property type="protein sequence ID" value="PGH06952.1"/>
    <property type="molecule type" value="Genomic_DNA"/>
</dbReference>
<dbReference type="InterPro" id="IPR011009">
    <property type="entry name" value="Kinase-like_dom_sf"/>
</dbReference>
<proteinExistence type="predicted"/>
<sequence length="285" mass="32281">MEAADITEGPQILEGLVYIHKDLNIFYGNLKRSDVIITNEGDVKIGMSKTFARSHDCYSSEKILLVAHSDYSLRTLWEFPQQQQLKLYFRPTCLKSLAGLLTTLVNIYTAKNVALTIIFKLVKLERLRLEHDREMKAGFCQATLSSSDGFLRAKILISVAAPNRFFSSKIATCLVGSDGTSFHVHVKALNKFLKPQLIDDSRAETKEVTLDFQDMDEITFMHCCEFAYTGDYSVIPAPKLNLEGPRTVMPSAQRILRSLRRRKEICNTALSPFPVFKLGTRYMVP</sequence>
<dbReference type="OrthoDB" id="9997739at2759"/>
<name>A0A2B7XDZ0_POLH7</name>
<dbReference type="SUPFAM" id="SSF56112">
    <property type="entry name" value="Protein kinase-like (PK-like)"/>
    <property type="match status" value="1"/>
</dbReference>
<comment type="caution">
    <text evidence="1">The sequence shown here is derived from an EMBL/GenBank/DDBJ whole genome shotgun (WGS) entry which is preliminary data.</text>
</comment>